<evidence type="ECO:0000256" key="1">
    <source>
        <dbReference type="SAM" id="SignalP"/>
    </source>
</evidence>
<evidence type="ECO:0000313" key="2">
    <source>
        <dbReference type="EMBL" id="KAG6452857.1"/>
    </source>
</evidence>
<proteinExistence type="predicted"/>
<gene>
    <name evidence="2" type="ORF">O3G_MSEX007833</name>
</gene>
<organism evidence="2 3">
    <name type="scientific">Manduca sexta</name>
    <name type="common">Tobacco hawkmoth</name>
    <name type="synonym">Tobacco hornworm</name>
    <dbReference type="NCBI Taxonomy" id="7130"/>
    <lineage>
        <taxon>Eukaryota</taxon>
        <taxon>Metazoa</taxon>
        <taxon>Ecdysozoa</taxon>
        <taxon>Arthropoda</taxon>
        <taxon>Hexapoda</taxon>
        <taxon>Insecta</taxon>
        <taxon>Pterygota</taxon>
        <taxon>Neoptera</taxon>
        <taxon>Endopterygota</taxon>
        <taxon>Lepidoptera</taxon>
        <taxon>Glossata</taxon>
        <taxon>Ditrysia</taxon>
        <taxon>Bombycoidea</taxon>
        <taxon>Sphingidae</taxon>
        <taxon>Sphinginae</taxon>
        <taxon>Sphingini</taxon>
        <taxon>Manduca</taxon>
    </lineage>
</organism>
<name>A0A922CNJ6_MANSE</name>
<dbReference type="Proteomes" id="UP000791440">
    <property type="component" value="Unassembled WGS sequence"/>
</dbReference>
<sequence length="75" mass="8543">MKLQVLCVCALLCAVACRSLDERRQGDIPQLSDDIKVRAKRRIVPAQVCEFGRIRIYGLCIPCDVYKDIMEEDCP</sequence>
<dbReference type="EMBL" id="JH668430">
    <property type="protein sequence ID" value="KAG6452857.1"/>
    <property type="molecule type" value="Genomic_DNA"/>
</dbReference>
<accession>A0A922CNJ6</accession>
<protein>
    <submittedName>
        <fullName evidence="2">Uncharacterized protein</fullName>
    </submittedName>
</protein>
<reference evidence="2" key="1">
    <citation type="journal article" date="2016" name="Insect Biochem. Mol. Biol.">
        <title>Multifaceted biological insights from a draft genome sequence of the tobacco hornworm moth, Manduca sexta.</title>
        <authorList>
            <person name="Kanost M.R."/>
            <person name="Arrese E.L."/>
            <person name="Cao X."/>
            <person name="Chen Y.R."/>
            <person name="Chellapilla S."/>
            <person name="Goldsmith M.R."/>
            <person name="Grosse-Wilde E."/>
            <person name="Heckel D.G."/>
            <person name="Herndon N."/>
            <person name="Jiang H."/>
            <person name="Papanicolaou A."/>
            <person name="Qu J."/>
            <person name="Soulages J.L."/>
            <person name="Vogel H."/>
            <person name="Walters J."/>
            <person name="Waterhouse R.M."/>
            <person name="Ahn S.J."/>
            <person name="Almeida F.C."/>
            <person name="An C."/>
            <person name="Aqrawi P."/>
            <person name="Bretschneider A."/>
            <person name="Bryant W.B."/>
            <person name="Bucks S."/>
            <person name="Chao H."/>
            <person name="Chevignon G."/>
            <person name="Christen J.M."/>
            <person name="Clarke D.F."/>
            <person name="Dittmer N.T."/>
            <person name="Ferguson L.C.F."/>
            <person name="Garavelou S."/>
            <person name="Gordon K.H.J."/>
            <person name="Gunaratna R.T."/>
            <person name="Han Y."/>
            <person name="Hauser F."/>
            <person name="He Y."/>
            <person name="Heidel-Fischer H."/>
            <person name="Hirsh A."/>
            <person name="Hu Y."/>
            <person name="Jiang H."/>
            <person name="Kalra D."/>
            <person name="Klinner C."/>
            <person name="Konig C."/>
            <person name="Kovar C."/>
            <person name="Kroll A.R."/>
            <person name="Kuwar S.S."/>
            <person name="Lee S.L."/>
            <person name="Lehman R."/>
            <person name="Li K."/>
            <person name="Li Z."/>
            <person name="Liang H."/>
            <person name="Lovelace S."/>
            <person name="Lu Z."/>
            <person name="Mansfield J.H."/>
            <person name="McCulloch K.J."/>
            <person name="Mathew T."/>
            <person name="Morton B."/>
            <person name="Muzny D.M."/>
            <person name="Neunemann D."/>
            <person name="Ongeri F."/>
            <person name="Pauchet Y."/>
            <person name="Pu L.L."/>
            <person name="Pyrousis I."/>
            <person name="Rao X.J."/>
            <person name="Redding A."/>
            <person name="Roesel C."/>
            <person name="Sanchez-Gracia A."/>
            <person name="Schaack S."/>
            <person name="Shukla A."/>
            <person name="Tetreau G."/>
            <person name="Wang Y."/>
            <person name="Xiong G.H."/>
            <person name="Traut W."/>
            <person name="Walsh T.K."/>
            <person name="Worley K.C."/>
            <person name="Wu D."/>
            <person name="Wu W."/>
            <person name="Wu Y.Q."/>
            <person name="Zhang X."/>
            <person name="Zou Z."/>
            <person name="Zucker H."/>
            <person name="Briscoe A.D."/>
            <person name="Burmester T."/>
            <person name="Clem R.J."/>
            <person name="Feyereisen R."/>
            <person name="Grimmelikhuijzen C.J.P."/>
            <person name="Hamodrakas S.J."/>
            <person name="Hansson B.S."/>
            <person name="Huguet E."/>
            <person name="Jermiin L.S."/>
            <person name="Lan Q."/>
            <person name="Lehman H.K."/>
            <person name="Lorenzen M."/>
            <person name="Merzendorfer H."/>
            <person name="Michalopoulos I."/>
            <person name="Morton D.B."/>
            <person name="Muthukrishnan S."/>
            <person name="Oakeshott J.G."/>
            <person name="Palmer W."/>
            <person name="Park Y."/>
            <person name="Passarelli A.L."/>
            <person name="Rozas J."/>
            <person name="Schwartz L.M."/>
            <person name="Smith W."/>
            <person name="Southgate A."/>
            <person name="Vilcinskas A."/>
            <person name="Vogt R."/>
            <person name="Wang P."/>
            <person name="Werren J."/>
            <person name="Yu X.Q."/>
            <person name="Zhou J.J."/>
            <person name="Brown S.J."/>
            <person name="Scherer S.E."/>
            <person name="Richards S."/>
            <person name="Blissard G.W."/>
        </authorList>
    </citation>
    <scope>NUCLEOTIDE SEQUENCE</scope>
</reference>
<evidence type="ECO:0000313" key="3">
    <source>
        <dbReference type="Proteomes" id="UP000791440"/>
    </source>
</evidence>
<feature type="chain" id="PRO_5037664212" evidence="1">
    <location>
        <begin position="18"/>
        <end position="75"/>
    </location>
</feature>
<feature type="signal peptide" evidence="1">
    <location>
        <begin position="1"/>
        <end position="17"/>
    </location>
</feature>
<keyword evidence="3" id="KW-1185">Reference proteome</keyword>
<comment type="caution">
    <text evidence="2">The sequence shown here is derived from an EMBL/GenBank/DDBJ whole genome shotgun (WGS) entry which is preliminary data.</text>
</comment>
<dbReference type="AlphaFoldDB" id="A0A922CNJ6"/>
<keyword evidence="1" id="KW-0732">Signal</keyword>
<reference evidence="2" key="2">
    <citation type="submission" date="2020-12" db="EMBL/GenBank/DDBJ databases">
        <authorList>
            <person name="Kanost M."/>
        </authorList>
    </citation>
    <scope>NUCLEOTIDE SEQUENCE</scope>
</reference>